<dbReference type="AlphaFoldDB" id="A0AAD8H8B4"/>
<evidence type="ECO:0000313" key="2">
    <source>
        <dbReference type="EMBL" id="KAK1361661.1"/>
    </source>
</evidence>
<dbReference type="Proteomes" id="UP001237642">
    <property type="component" value="Unassembled WGS sequence"/>
</dbReference>
<name>A0AAD8H8B4_9APIA</name>
<protein>
    <recommendedName>
        <fullName evidence="1">RIN4 pathogenic type III effector avirulence factor Avr cleavage site domain-containing protein</fullName>
    </recommendedName>
</protein>
<dbReference type="PANTHER" id="PTHR33882">
    <property type="entry name" value="PATHOGENIC TYPE III EFFECTOR AVIRULENCE FACTOR AVR AVRRPT-CLEAVAGE: CLEAVAGE SITE PROTEIN"/>
    <property type="match status" value="1"/>
</dbReference>
<evidence type="ECO:0000259" key="1">
    <source>
        <dbReference type="Pfam" id="PF05627"/>
    </source>
</evidence>
<proteinExistence type="predicted"/>
<evidence type="ECO:0000313" key="3">
    <source>
        <dbReference type="Proteomes" id="UP001237642"/>
    </source>
</evidence>
<dbReference type="EMBL" id="JAUIZM010000010">
    <property type="protein sequence ID" value="KAK1361661.1"/>
    <property type="molecule type" value="Genomic_DNA"/>
</dbReference>
<reference evidence="2" key="2">
    <citation type="submission" date="2023-05" db="EMBL/GenBank/DDBJ databases">
        <authorList>
            <person name="Schelkunov M.I."/>
        </authorList>
    </citation>
    <scope>NUCLEOTIDE SEQUENCE</scope>
    <source>
        <strain evidence="2">Hsosn_3</strain>
        <tissue evidence="2">Leaf</tissue>
    </source>
</reference>
<dbReference type="PANTHER" id="PTHR33882:SF2">
    <property type="entry name" value="EXPRESSED PROTEIN"/>
    <property type="match status" value="1"/>
</dbReference>
<dbReference type="Pfam" id="PF05627">
    <property type="entry name" value="AvrRpt-cleavage"/>
    <property type="match status" value="1"/>
</dbReference>
<accession>A0AAD8H8B4</accession>
<keyword evidence="3" id="KW-1185">Reference proteome</keyword>
<gene>
    <name evidence="2" type="ORF">POM88_046135</name>
</gene>
<sequence>MFNEYKIKMGLNNDVGGNENMHQENEGSVHPSLRLRLQFERDNRMVSHGVGCSDLEEYLSEKPKIFTDDFDILANWIFVRDKLLQQLPILCSILQIDCVLLLVAEKSCLPATCLLLPATCLLLTTLVSSMADHKDKNAPWLSVPQFGDWDLKGQVPDYSMDFSKIREMRKQNKRDVSRASLGNEEELISSTTKPSTGHQAIHHNYNQDHAPTMRRSIFSYFNCCIKA</sequence>
<comment type="caution">
    <text evidence="2">The sequence shown here is derived from an EMBL/GenBank/DDBJ whole genome shotgun (WGS) entry which is preliminary data.</text>
</comment>
<dbReference type="InterPro" id="IPR008700">
    <property type="entry name" value="TypeIII_avirulence_cleave"/>
</dbReference>
<organism evidence="2 3">
    <name type="scientific">Heracleum sosnowskyi</name>
    <dbReference type="NCBI Taxonomy" id="360622"/>
    <lineage>
        <taxon>Eukaryota</taxon>
        <taxon>Viridiplantae</taxon>
        <taxon>Streptophyta</taxon>
        <taxon>Embryophyta</taxon>
        <taxon>Tracheophyta</taxon>
        <taxon>Spermatophyta</taxon>
        <taxon>Magnoliopsida</taxon>
        <taxon>eudicotyledons</taxon>
        <taxon>Gunneridae</taxon>
        <taxon>Pentapetalae</taxon>
        <taxon>asterids</taxon>
        <taxon>campanulids</taxon>
        <taxon>Apiales</taxon>
        <taxon>Apiaceae</taxon>
        <taxon>Apioideae</taxon>
        <taxon>apioid superclade</taxon>
        <taxon>Tordylieae</taxon>
        <taxon>Tordyliinae</taxon>
        <taxon>Heracleum</taxon>
    </lineage>
</organism>
<feature type="domain" description="RIN4 pathogenic type III effector avirulence factor Avr cleavage site" evidence="1">
    <location>
        <begin position="140"/>
        <end position="170"/>
    </location>
</feature>
<reference evidence="2" key="1">
    <citation type="submission" date="2023-02" db="EMBL/GenBank/DDBJ databases">
        <title>Genome of toxic invasive species Heracleum sosnowskyi carries increased number of genes despite the absence of recent whole-genome duplications.</title>
        <authorList>
            <person name="Schelkunov M."/>
            <person name="Shtratnikova V."/>
            <person name="Makarenko M."/>
            <person name="Klepikova A."/>
            <person name="Omelchenko D."/>
            <person name="Novikova G."/>
            <person name="Obukhova E."/>
            <person name="Bogdanov V."/>
            <person name="Penin A."/>
            <person name="Logacheva M."/>
        </authorList>
    </citation>
    <scope>NUCLEOTIDE SEQUENCE</scope>
    <source>
        <strain evidence="2">Hsosn_3</strain>
        <tissue evidence="2">Leaf</tissue>
    </source>
</reference>